<dbReference type="EMBL" id="JADBGQ010000009">
    <property type="protein sequence ID" value="KAG5380326.1"/>
    <property type="molecule type" value="Genomic_DNA"/>
</dbReference>
<dbReference type="InterPro" id="IPR050466">
    <property type="entry name" value="Carboxylest/Gibb_receptor"/>
</dbReference>
<name>A0ABQ7L162_BRACM</name>
<evidence type="ECO:0000256" key="1">
    <source>
        <dbReference type="ARBA" id="ARBA00010515"/>
    </source>
</evidence>
<dbReference type="NCBIfam" id="TIGR01571">
    <property type="entry name" value="A_thal_Cys_rich"/>
    <property type="match status" value="1"/>
</dbReference>
<dbReference type="Pfam" id="PF04749">
    <property type="entry name" value="PLAC8"/>
    <property type="match status" value="1"/>
</dbReference>
<comment type="caution">
    <text evidence="3">The sequence shown here is derived from an EMBL/GenBank/DDBJ whole genome shotgun (WGS) entry which is preliminary data.</text>
</comment>
<evidence type="ECO:0000259" key="2">
    <source>
        <dbReference type="Pfam" id="PF07859"/>
    </source>
</evidence>
<keyword evidence="4" id="KW-1185">Reference proteome</keyword>
<dbReference type="InterPro" id="IPR006461">
    <property type="entry name" value="PLAC_motif_containing"/>
</dbReference>
<feature type="domain" description="Alpha/beta hydrolase fold-3" evidence="2">
    <location>
        <begin position="88"/>
        <end position="299"/>
    </location>
</feature>
<dbReference type="PANTHER" id="PTHR23024:SF409">
    <property type="entry name" value="CARBOXYLESTERASE 6-RELATED"/>
    <property type="match status" value="1"/>
</dbReference>
<evidence type="ECO:0000313" key="3">
    <source>
        <dbReference type="EMBL" id="KAG5380326.1"/>
    </source>
</evidence>
<dbReference type="InterPro" id="IPR029058">
    <property type="entry name" value="AB_hydrolase_fold"/>
</dbReference>
<dbReference type="InterPro" id="IPR013094">
    <property type="entry name" value="AB_hydrolase_3"/>
</dbReference>
<evidence type="ECO:0000313" key="4">
    <source>
        <dbReference type="Proteomes" id="UP000823674"/>
    </source>
</evidence>
<dbReference type="SUPFAM" id="SSF53474">
    <property type="entry name" value="alpha/beta-Hydrolases"/>
    <property type="match status" value="1"/>
</dbReference>
<protein>
    <recommendedName>
        <fullName evidence="2">Alpha/beta hydrolase fold-3 domain-containing protein</fullName>
    </recommendedName>
</protein>
<dbReference type="Proteomes" id="UP000823674">
    <property type="component" value="Chromosome A07"/>
</dbReference>
<dbReference type="Pfam" id="PF07859">
    <property type="entry name" value="Abhydrolase_3"/>
    <property type="match status" value="1"/>
</dbReference>
<reference evidence="3 4" key="1">
    <citation type="submission" date="2021-03" db="EMBL/GenBank/DDBJ databases">
        <authorList>
            <person name="King G.J."/>
            <person name="Bancroft I."/>
            <person name="Baten A."/>
            <person name="Bloomfield J."/>
            <person name="Borpatragohain P."/>
            <person name="He Z."/>
            <person name="Irish N."/>
            <person name="Irwin J."/>
            <person name="Liu K."/>
            <person name="Mauleon R.P."/>
            <person name="Moore J."/>
            <person name="Morris R."/>
            <person name="Ostergaard L."/>
            <person name="Wang B."/>
            <person name="Wells R."/>
        </authorList>
    </citation>
    <scope>NUCLEOTIDE SEQUENCE [LARGE SCALE GENOMIC DNA]</scope>
    <source>
        <strain evidence="3">R-o-18</strain>
        <tissue evidence="3">Leaf</tissue>
    </source>
</reference>
<dbReference type="Gene3D" id="3.40.50.1820">
    <property type="entry name" value="alpha/beta hydrolase"/>
    <property type="match status" value="1"/>
</dbReference>
<dbReference type="PANTHER" id="PTHR23024">
    <property type="entry name" value="ARYLACETAMIDE DEACETYLASE"/>
    <property type="match status" value="1"/>
</dbReference>
<proteinExistence type="inferred from homology"/>
<comment type="similarity">
    <text evidence="1">Belongs to the 'GDXG' lipolytic enzyme family.</text>
</comment>
<sequence>MGATTLTHVMTINPYNTNIHGPVVDEVEGLIKVYKDGHVERSQLVPCVGPSLPLELGVACSDVYIDKLTNVWARLYVPMDTNSKLPLLVYFHGGGFCVGSASWSCYHEFLARLSASSRCMVMSVNYRLAPENPLPAAYEDGVNVIHWLKKRSNSLWAKLCDLSRIFLVGDSAGGNIAHHVAARLATDADDLKPLRIEGTILIQPFFGGEARTESERRVENNTKSSILTLAASDAWWRLALPRGENREHPYCKPVKKMVTRTLVCVAEMDVLMDREMEMCDGNEEVIKRVVYTGVGHAFHILGKSQLAQTTTDEMQKERRSGINRTVENFLRDYGPPVSTAIMPCISFAQNTEIVNRGTIPCMDAGLIHLALGFVGCCWLYAFPNRSRLREHFALPEEPCGDFWVHLFCTSCAICQESRELKNRGADPSISWLSNVEKWSREKVTPPIVVPGMNR</sequence>
<organism evidence="3 4">
    <name type="scientific">Brassica rapa subsp. trilocularis</name>
    <dbReference type="NCBI Taxonomy" id="1813537"/>
    <lineage>
        <taxon>Eukaryota</taxon>
        <taxon>Viridiplantae</taxon>
        <taxon>Streptophyta</taxon>
        <taxon>Embryophyta</taxon>
        <taxon>Tracheophyta</taxon>
        <taxon>Spermatophyta</taxon>
        <taxon>Magnoliopsida</taxon>
        <taxon>eudicotyledons</taxon>
        <taxon>Gunneridae</taxon>
        <taxon>Pentapetalae</taxon>
        <taxon>rosids</taxon>
        <taxon>malvids</taxon>
        <taxon>Brassicales</taxon>
        <taxon>Brassicaceae</taxon>
        <taxon>Brassiceae</taxon>
        <taxon>Brassica</taxon>
    </lineage>
</organism>
<accession>A0ABQ7L162</accession>
<gene>
    <name evidence="3" type="primary">A07p038970.1_BraROA</name>
    <name evidence="3" type="ORF">IGI04_028168</name>
</gene>